<organism evidence="1 2">
    <name type="scientific">Desulforhopalus singaporensis</name>
    <dbReference type="NCBI Taxonomy" id="91360"/>
    <lineage>
        <taxon>Bacteria</taxon>
        <taxon>Pseudomonadati</taxon>
        <taxon>Thermodesulfobacteriota</taxon>
        <taxon>Desulfobulbia</taxon>
        <taxon>Desulfobulbales</taxon>
        <taxon>Desulfocapsaceae</taxon>
        <taxon>Desulforhopalus</taxon>
    </lineage>
</organism>
<dbReference type="Proteomes" id="UP000199073">
    <property type="component" value="Unassembled WGS sequence"/>
</dbReference>
<name>A0A1H0TUN5_9BACT</name>
<evidence type="ECO:0000313" key="2">
    <source>
        <dbReference type="Proteomes" id="UP000199073"/>
    </source>
</evidence>
<dbReference type="AlphaFoldDB" id="A0A1H0TUN5"/>
<sequence length="303" mass="33698">MPWLVAFIAGSTNSKDGFQMMRKNTALFFGSALLLVILGGCSSLVNRHLIQPTLDNLQQQTDIDLVCEGAPAYLLMLDSLLVSSPTNRGLLLSAVQAYTGYSEAFESCNSDGEERISAITEKAKRYGKTLLAMQFEFDGSDQKFDRSLSRTDTADVPALFWGAMGWLTWVKSQQGSPTALADLVYLEKIMQRLLVLAPGYQGGSVHLFWGVYYAAKPKMLGGRPELSRMHFEQALAASDRRFLMVQTSYAETYARSTMNRELHDALLEEVVSFPVDSAAEYGLSNHLAQRRAKKLLEENYFGD</sequence>
<keyword evidence="2" id="KW-1185">Reference proteome</keyword>
<proteinExistence type="predicted"/>
<dbReference type="InterPro" id="IPR031823">
    <property type="entry name" value="TatT"/>
</dbReference>
<gene>
    <name evidence="1" type="ORF">SAMN05660330_03235</name>
</gene>
<reference evidence="1 2" key="1">
    <citation type="submission" date="2016-10" db="EMBL/GenBank/DDBJ databases">
        <authorList>
            <person name="de Groot N.N."/>
        </authorList>
    </citation>
    <scope>NUCLEOTIDE SEQUENCE [LARGE SCALE GENOMIC DNA]</scope>
    <source>
        <strain evidence="1 2">DSM 12130</strain>
    </source>
</reference>
<accession>A0A1H0TUN5</accession>
<dbReference type="Gene3D" id="1.25.40.920">
    <property type="entry name" value="TRAP transporter T-component"/>
    <property type="match status" value="1"/>
</dbReference>
<dbReference type="STRING" id="91360.SAMN05660330_03235"/>
<evidence type="ECO:0000313" key="1">
    <source>
        <dbReference type="EMBL" id="SDP57256.1"/>
    </source>
</evidence>
<dbReference type="InterPro" id="IPR038537">
    <property type="entry name" value="TatT_sf"/>
</dbReference>
<protein>
    <submittedName>
        <fullName evidence="1">TRAP transporter T-component</fullName>
    </submittedName>
</protein>
<dbReference type="EMBL" id="FNJI01000026">
    <property type="protein sequence ID" value="SDP57256.1"/>
    <property type="molecule type" value="Genomic_DNA"/>
</dbReference>
<dbReference type="Pfam" id="PF16811">
    <property type="entry name" value="TAtT"/>
    <property type="match status" value="1"/>
</dbReference>